<dbReference type="PANTHER" id="PTHR42884:SF14">
    <property type="entry name" value="NEUROENDOCRINE CONVERTASE 1"/>
    <property type="match status" value="1"/>
</dbReference>
<dbReference type="GO" id="GO:0005737">
    <property type="term" value="C:cytoplasm"/>
    <property type="evidence" value="ECO:0007669"/>
    <property type="project" value="UniProtKB-ARBA"/>
</dbReference>
<name>V5FB65_9VIBR</name>
<dbReference type="PROSITE" id="PS51892">
    <property type="entry name" value="SUBTILASE"/>
    <property type="match status" value="1"/>
</dbReference>
<dbReference type="SUPFAM" id="SSF52743">
    <property type="entry name" value="Subtilisin-like"/>
    <property type="match status" value="1"/>
</dbReference>
<dbReference type="InterPro" id="IPR036852">
    <property type="entry name" value="Peptidase_S8/S53_dom_sf"/>
</dbReference>
<dbReference type="Gene3D" id="2.60.120.260">
    <property type="entry name" value="Galactose-binding domain-like"/>
    <property type="match status" value="1"/>
</dbReference>
<dbReference type="InterPro" id="IPR008979">
    <property type="entry name" value="Galactose-bd-like_sf"/>
</dbReference>
<dbReference type="InterPro" id="IPR000209">
    <property type="entry name" value="Peptidase_S8/S53_dom"/>
</dbReference>
<proteinExistence type="inferred from homology"/>
<dbReference type="eggNOG" id="COG4935">
    <property type="taxonomic scope" value="Bacteria"/>
</dbReference>
<dbReference type="Pfam" id="PF01483">
    <property type="entry name" value="P_proprotein"/>
    <property type="match status" value="1"/>
</dbReference>
<dbReference type="RefSeq" id="WP_023402834.1">
    <property type="nucleotide sequence ID" value="NZ_BAUJ01000005.1"/>
</dbReference>
<dbReference type="GO" id="GO:0016020">
    <property type="term" value="C:membrane"/>
    <property type="evidence" value="ECO:0007669"/>
    <property type="project" value="TreeGrafter"/>
</dbReference>
<dbReference type="InterPro" id="IPR002884">
    <property type="entry name" value="P_dom"/>
</dbReference>
<evidence type="ECO:0000313" key="12">
    <source>
        <dbReference type="Proteomes" id="UP000017800"/>
    </source>
</evidence>
<feature type="active site" description="Charge relay system" evidence="7 8">
    <location>
        <position position="218"/>
    </location>
</feature>
<reference evidence="11 12" key="1">
    <citation type="submission" date="2013-10" db="EMBL/GenBank/DDBJ databases">
        <authorList>
            <person name="Ichikawa N."/>
            <person name="Kimura A."/>
            <person name="Ohji S."/>
            <person name="Hosoyama A."/>
            <person name="Fujita N."/>
        </authorList>
    </citation>
    <scope>NUCLEOTIDE SEQUENCE [LARGE SCALE GENOMIC DNA]</scope>
    <source>
        <strain evidence="11 12">NBRC 102217</strain>
    </source>
</reference>
<dbReference type="PRINTS" id="PR00723">
    <property type="entry name" value="SUBTILISIN"/>
</dbReference>
<evidence type="ECO:0000256" key="6">
    <source>
        <dbReference type="ARBA" id="ARBA00022837"/>
    </source>
</evidence>
<feature type="active site" description="Charge relay system" evidence="7 8">
    <location>
        <position position="480"/>
    </location>
</feature>
<dbReference type="eggNOG" id="COG1404">
    <property type="taxonomic scope" value="Bacteria"/>
</dbReference>
<evidence type="ECO:0000256" key="7">
    <source>
        <dbReference type="PIRSR" id="PIRSR615500-1"/>
    </source>
</evidence>
<dbReference type="Gene3D" id="3.40.50.200">
    <property type="entry name" value="Peptidase S8/S53 domain"/>
    <property type="match status" value="1"/>
</dbReference>
<dbReference type="PROSITE" id="PS00138">
    <property type="entry name" value="SUBTILASE_SER"/>
    <property type="match status" value="1"/>
</dbReference>
<evidence type="ECO:0000256" key="5">
    <source>
        <dbReference type="ARBA" id="ARBA00022825"/>
    </source>
</evidence>
<dbReference type="InterPro" id="IPR023828">
    <property type="entry name" value="Peptidase_S8_Ser-AS"/>
</dbReference>
<protein>
    <recommendedName>
        <fullName evidence="10">P/Homo B domain-containing protein</fullName>
    </recommendedName>
</protein>
<evidence type="ECO:0000256" key="8">
    <source>
        <dbReference type="PROSITE-ProRule" id="PRU01240"/>
    </source>
</evidence>
<keyword evidence="6" id="KW-0106">Calcium</keyword>
<keyword evidence="12" id="KW-1185">Reference proteome</keyword>
<dbReference type="InterPro" id="IPR015500">
    <property type="entry name" value="Peptidase_S8_subtilisin-rel"/>
</dbReference>
<feature type="signal peptide" evidence="9">
    <location>
        <begin position="1"/>
        <end position="24"/>
    </location>
</feature>
<keyword evidence="4 8" id="KW-0378">Hydrolase</keyword>
<comment type="similarity">
    <text evidence="1">Belongs to the peptidase S8 family. Furin subfamily.</text>
</comment>
<dbReference type="Pfam" id="PF00082">
    <property type="entry name" value="Peptidase_S8"/>
    <property type="match status" value="1"/>
</dbReference>
<feature type="chain" id="PRO_5004733055" description="P/Homo B domain-containing protein" evidence="9">
    <location>
        <begin position="25"/>
        <end position="741"/>
    </location>
</feature>
<keyword evidence="3 9" id="KW-0732">Signal</keyword>
<organism evidence="11 12">
    <name type="scientific">Vibrio halioticoli NBRC 102217</name>
    <dbReference type="NCBI Taxonomy" id="1219072"/>
    <lineage>
        <taxon>Bacteria</taxon>
        <taxon>Pseudomonadati</taxon>
        <taxon>Pseudomonadota</taxon>
        <taxon>Gammaproteobacteria</taxon>
        <taxon>Vibrionales</taxon>
        <taxon>Vibrionaceae</taxon>
        <taxon>Vibrio</taxon>
    </lineage>
</organism>
<dbReference type="InterPro" id="IPR034182">
    <property type="entry name" value="Kexin/furin"/>
</dbReference>
<gene>
    <name evidence="11" type="ORF">VHA01S_005_00510</name>
</gene>
<evidence type="ECO:0000256" key="4">
    <source>
        <dbReference type="ARBA" id="ARBA00022801"/>
    </source>
</evidence>
<dbReference type="PROSITE" id="PS51829">
    <property type="entry name" value="P_HOMO_B"/>
    <property type="match status" value="1"/>
</dbReference>
<evidence type="ECO:0000256" key="2">
    <source>
        <dbReference type="ARBA" id="ARBA00022670"/>
    </source>
</evidence>
<dbReference type="OrthoDB" id="9790784at2"/>
<dbReference type="GO" id="GO:0004252">
    <property type="term" value="F:serine-type endopeptidase activity"/>
    <property type="evidence" value="ECO:0007669"/>
    <property type="project" value="UniProtKB-UniRule"/>
</dbReference>
<feature type="domain" description="P/Homo B" evidence="10">
    <location>
        <begin position="578"/>
        <end position="734"/>
    </location>
</feature>
<feature type="active site" description="Charge relay system" evidence="7 8">
    <location>
        <position position="186"/>
    </location>
</feature>
<dbReference type="CDD" id="cd04059">
    <property type="entry name" value="Peptidases_S8_Protein_convertases_Kexins_Furin-like"/>
    <property type="match status" value="1"/>
</dbReference>
<dbReference type="AlphaFoldDB" id="V5FB65"/>
<dbReference type="SUPFAM" id="SSF49785">
    <property type="entry name" value="Galactose-binding domain-like"/>
    <property type="match status" value="1"/>
</dbReference>
<evidence type="ECO:0000259" key="10">
    <source>
        <dbReference type="PROSITE" id="PS51829"/>
    </source>
</evidence>
<evidence type="ECO:0000256" key="3">
    <source>
        <dbReference type="ARBA" id="ARBA00022729"/>
    </source>
</evidence>
<keyword evidence="5 8" id="KW-0720">Serine protease</keyword>
<keyword evidence="2 8" id="KW-0645">Protease</keyword>
<sequence length="741" mass="79825">MKKNTFIVCLAGLGLLSGCGGETASSDSNDVQLTAHNKQLFDAVPQDAQFQVKTLQPNSNQVVYADAGRLVRFENSGHTLSLVDTKGVKNGAIRQDDDALLYIPQTASGETKSSDKLVYKEDDVEKTVTIQINSDPLYPEQWHLHNVGQTSYTDYDLAADGQTDVHMSNAVASGYLGKGVTVAVVDHGAQLSHPDLNVGEGSMNLANGSSYIPIKSGHGTSVAGIIAEKGWNNIGGRGVAPEAKIISFNYLDVSGSALDFARSHGFSKIAATDQNGMPIADESSLDGLARVYNESWANLSFCGEESDPWCAIDAIRSEISRKGATLGFNGKGIIYIKSSANNEQGYTWINSKYYEPIDKKPLEFFGFDPQAEPAVVNHGLPFRGAMMSIYQNSPYLTVVGSVTAQGKQASYSGSGANMFISGLGGEKPYGRIITTDIVGCNEYTGFSNLNVFNTFVEAFDQGQTADNQHCDYNASMDGTSAAAPVVSGAVADILSANDALSWRDVRDILARTAQKLDPQDKPVTLPLKDGDLIAQYAWVTNGAGLNFNNKYGFGLVDIDKAIALAKTYNADTLGRYILFPKVESKKLDKAIPEASAKGIKDAVTVDNSGIIETVSLHVDIDHERLNDLQVELISPSGTHAIALNPYNGIPLLDTNPANRMHRLDFTFDINTFWGEDMQGKWTLRVFDANDQDYSQNVSASAIDYTNIKKITAPNNAVPGVIHSWSIQVNGHAKKTAEHKGA</sequence>
<dbReference type="EMBL" id="BAUJ01000005">
    <property type="protein sequence ID" value="GAD88448.1"/>
    <property type="molecule type" value="Genomic_DNA"/>
</dbReference>
<dbReference type="PANTHER" id="PTHR42884">
    <property type="entry name" value="PROPROTEIN CONVERTASE SUBTILISIN/KEXIN-RELATED"/>
    <property type="match status" value="1"/>
</dbReference>
<dbReference type="GO" id="GO:0016485">
    <property type="term" value="P:protein processing"/>
    <property type="evidence" value="ECO:0007669"/>
    <property type="project" value="TreeGrafter"/>
</dbReference>
<evidence type="ECO:0000313" key="11">
    <source>
        <dbReference type="EMBL" id="GAD88448.1"/>
    </source>
</evidence>
<evidence type="ECO:0000256" key="9">
    <source>
        <dbReference type="SAM" id="SignalP"/>
    </source>
</evidence>
<accession>V5FB65</accession>
<comment type="caution">
    <text evidence="11">The sequence shown here is derived from an EMBL/GenBank/DDBJ whole genome shotgun (WGS) entry which is preliminary data.</text>
</comment>
<evidence type="ECO:0000256" key="1">
    <source>
        <dbReference type="ARBA" id="ARBA00005325"/>
    </source>
</evidence>
<dbReference type="PROSITE" id="PS51257">
    <property type="entry name" value="PROKAR_LIPOPROTEIN"/>
    <property type="match status" value="1"/>
</dbReference>
<dbReference type="Proteomes" id="UP000017800">
    <property type="component" value="Unassembled WGS sequence"/>
</dbReference>
<dbReference type="GO" id="GO:0012505">
    <property type="term" value="C:endomembrane system"/>
    <property type="evidence" value="ECO:0007669"/>
    <property type="project" value="UniProtKB-ARBA"/>
</dbReference>
<reference evidence="11 12" key="2">
    <citation type="submission" date="2013-11" db="EMBL/GenBank/DDBJ databases">
        <title>Whole genome shotgun sequence of Vibrio halioticoli NBRC 102217.</title>
        <authorList>
            <person name="Isaki S."/>
            <person name="Kimura A."/>
            <person name="Ohji S."/>
            <person name="Hosoyama A."/>
            <person name="Fujita N."/>
            <person name="Hashimoto M."/>
            <person name="Hosoyama Y."/>
            <person name="Yamazoe A."/>
        </authorList>
    </citation>
    <scope>NUCLEOTIDE SEQUENCE [LARGE SCALE GENOMIC DNA]</scope>
    <source>
        <strain evidence="11 12">NBRC 102217</strain>
    </source>
</reference>